<dbReference type="GO" id="GO:0032259">
    <property type="term" value="P:methylation"/>
    <property type="evidence" value="ECO:0007669"/>
    <property type="project" value="UniProtKB-KW"/>
</dbReference>
<evidence type="ECO:0000256" key="1">
    <source>
        <dbReference type="ARBA" id="ARBA00022603"/>
    </source>
</evidence>
<evidence type="ECO:0000313" key="5">
    <source>
        <dbReference type="Proteomes" id="UP001501584"/>
    </source>
</evidence>
<dbReference type="InterPro" id="IPR012263">
    <property type="entry name" value="M_m6A_EcoRV"/>
</dbReference>
<dbReference type="Gene3D" id="3.40.50.150">
    <property type="entry name" value="Vaccinia Virus protein VP39"/>
    <property type="match status" value="2"/>
</dbReference>
<dbReference type="RefSeq" id="WP_310283765.1">
    <property type="nucleotide sequence ID" value="NZ_BAAASX010000024.1"/>
</dbReference>
<dbReference type="PIRSF" id="PIRSF000398">
    <property type="entry name" value="M_m6A_EcoRV"/>
    <property type="match status" value="1"/>
</dbReference>
<sequence>MSTEPTRPPIAYFGGKMTIADRIVSFLPPHEHYVEPYCGSCAVLLAKPRSRMETVNDIDLRLMRFWRVLRDQPAKLARVIDATPHSRAEFAPAAEVAGDDLEDARRVWVLLTQSRTGTMRPSGWRHYQSPKNSSFGMPAYLDTYRTRLPSTVQRMQGVSLEALPALDVIAKYGRHEGVLLYVDPPYLGSTRTRGYLHEMHTDADHEALAEALHACKAAVVLSGYPSDLYDHLYYGWDRVEIQTGTGQSGTWSSRTEVLWSNRPLAQQSALFELEATA</sequence>
<keyword evidence="5" id="KW-1185">Reference proteome</keyword>
<dbReference type="Pfam" id="PF02086">
    <property type="entry name" value="MethyltransfD12"/>
    <property type="match status" value="1"/>
</dbReference>
<accession>A0ABP5TFQ5</accession>
<evidence type="ECO:0000256" key="3">
    <source>
        <dbReference type="ARBA" id="ARBA00022691"/>
    </source>
</evidence>
<comment type="caution">
    <text evidence="4">The sequence shown here is derived from an EMBL/GenBank/DDBJ whole genome shotgun (WGS) entry which is preliminary data.</text>
</comment>
<gene>
    <name evidence="4" type="ORF">GCM10010403_51900</name>
</gene>
<keyword evidence="1 4" id="KW-0489">Methyltransferase</keyword>
<dbReference type="SUPFAM" id="SSF53335">
    <property type="entry name" value="S-adenosyl-L-methionine-dependent methyltransferases"/>
    <property type="match status" value="1"/>
</dbReference>
<dbReference type="InterPro" id="IPR012327">
    <property type="entry name" value="MeTrfase_D12"/>
</dbReference>
<reference evidence="5" key="1">
    <citation type="journal article" date="2019" name="Int. J. Syst. Evol. Microbiol.">
        <title>The Global Catalogue of Microorganisms (GCM) 10K type strain sequencing project: providing services to taxonomists for standard genome sequencing and annotation.</title>
        <authorList>
            <consortium name="The Broad Institute Genomics Platform"/>
            <consortium name="The Broad Institute Genome Sequencing Center for Infectious Disease"/>
            <person name="Wu L."/>
            <person name="Ma J."/>
        </authorList>
    </citation>
    <scope>NUCLEOTIDE SEQUENCE [LARGE SCALE GENOMIC DNA]</scope>
    <source>
        <strain evidence="5">JCM 6238</strain>
    </source>
</reference>
<keyword evidence="2" id="KW-0808">Transferase</keyword>
<evidence type="ECO:0000256" key="2">
    <source>
        <dbReference type="ARBA" id="ARBA00022679"/>
    </source>
</evidence>
<dbReference type="GO" id="GO:0008168">
    <property type="term" value="F:methyltransferase activity"/>
    <property type="evidence" value="ECO:0007669"/>
    <property type="project" value="UniProtKB-KW"/>
</dbReference>
<evidence type="ECO:0000313" key="4">
    <source>
        <dbReference type="EMBL" id="GAA2351630.1"/>
    </source>
</evidence>
<dbReference type="Proteomes" id="UP001501584">
    <property type="component" value="Unassembled WGS sequence"/>
</dbReference>
<dbReference type="PANTHER" id="PTHR30481">
    <property type="entry name" value="DNA ADENINE METHYLASE"/>
    <property type="match status" value="1"/>
</dbReference>
<proteinExistence type="predicted"/>
<dbReference type="PRINTS" id="PR00505">
    <property type="entry name" value="D12N6MTFRASE"/>
</dbReference>
<dbReference type="PANTHER" id="PTHR30481:SF4">
    <property type="entry name" value="SITE-SPECIFIC DNA-METHYLTRANSFERASE (ADENINE-SPECIFIC)"/>
    <property type="match status" value="1"/>
</dbReference>
<organism evidence="4 5">
    <name type="scientific">Glycomyces rutgersensis</name>
    <dbReference type="NCBI Taxonomy" id="58115"/>
    <lineage>
        <taxon>Bacteria</taxon>
        <taxon>Bacillati</taxon>
        <taxon>Actinomycetota</taxon>
        <taxon>Actinomycetes</taxon>
        <taxon>Glycomycetales</taxon>
        <taxon>Glycomycetaceae</taxon>
        <taxon>Glycomyces</taxon>
    </lineage>
</organism>
<dbReference type="EMBL" id="BAAASX010000024">
    <property type="protein sequence ID" value="GAA2351630.1"/>
    <property type="molecule type" value="Genomic_DNA"/>
</dbReference>
<keyword evidence="3" id="KW-0949">S-adenosyl-L-methionine</keyword>
<dbReference type="InterPro" id="IPR029063">
    <property type="entry name" value="SAM-dependent_MTases_sf"/>
</dbReference>
<name>A0ABP5TFQ5_9ACTN</name>
<protein>
    <submittedName>
        <fullName evidence="4">DNA adenine methylase</fullName>
    </submittedName>
</protein>